<evidence type="ECO:0000256" key="1">
    <source>
        <dbReference type="ARBA" id="ARBA00008754"/>
    </source>
</evidence>
<proteinExistence type="inferred from homology"/>
<dbReference type="NCBIfam" id="NF006380">
    <property type="entry name" value="PRK08621.1"/>
    <property type="match status" value="1"/>
</dbReference>
<dbReference type="PANTHER" id="PTHR30345:SF5">
    <property type="entry name" value="GALACTOSE-6-PHOSPHATE ISOMERASE SUBUNIT LACA"/>
    <property type="match status" value="1"/>
</dbReference>
<dbReference type="GO" id="GO:0004751">
    <property type="term" value="F:ribose-5-phosphate isomerase activity"/>
    <property type="evidence" value="ECO:0007669"/>
    <property type="project" value="TreeGrafter"/>
</dbReference>
<dbReference type="SUPFAM" id="SSF89623">
    <property type="entry name" value="Ribose/Galactose isomerase RpiB/AlsB"/>
    <property type="match status" value="1"/>
</dbReference>
<comment type="caution">
    <text evidence="5">The sequence shown here is derived from an EMBL/GenBank/DDBJ whole genome shotgun (WGS) entry which is preliminary data.</text>
</comment>
<dbReference type="PANTHER" id="PTHR30345">
    <property type="entry name" value="RIBOSE-5-PHOSPHATE ISOMERASE B"/>
    <property type="match status" value="1"/>
</dbReference>
<evidence type="ECO:0000256" key="4">
    <source>
        <dbReference type="NCBIfam" id="TIGR01118"/>
    </source>
</evidence>
<protein>
    <recommendedName>
        <fullName evidence="4">Galactose-6-phosphate isomerase subunit LacA</fullName>
        <ecNumber evidence="4">5.3.1.26</ecNumber>
    </recommendedName>
</protein>
<dbReference type="NCBIfam" id="TIGR00689">
    <property type="entry name" value="rpiB_lacA_lacB"/>
    <property type="match status" value="1"/>
</dbReference>
<comment type="similarity">
    <text evidence="1">Belongs to the LacAB/RpiB family.</text>
</comment>
<dbReference type="GO" id="GO:0019512">
    <property type="term" value="P:lactose catabolic process via tagatose-6-phosphate"/>
    <property type="evidence" value="ECO:0007669"/>
    <property type="project" value="UniProtKB-UniRule"/>
</dbReference>
<name>A0A1S8KNK8_9LACT</name>
<gene>
    <name evidence="5" type="ORF">BWX42_05885</name>
</gene>
<dbReference type="GO" id="GO:0019316">
    <property type="term" value="P:D-allose catabolic process"/>
    <property type="evidence" value="ECO:0007669"/>
    <property type="project" value="TreeGrafter"/>
</dbReference>
<keyword evidence="2" id="KW-0423">Lactose metabolism</keyword>
<dbReference type="AlphaFoldDB" id="A0A1S8KNK8"/>
<accession>A0A1S8KNK8</accession>
<dbReference type="RefSeq" id="WP_077862775.1">
    <property type="nucleotide sequence ID" value="NZ_CP040408.1"/>
</dbReference>
<keyword evidence="3 5" id="KW-0413">Isomerase</keyword>
<dbReference type="Pfam" id="PF02502">
    <property type="entry name" value="LacAB_rpiB"/>
    <property type="match status" value="1"/>
</dbReference>
<sequence>MKVILGADKDGFRLKEVIKEYLETENYDVLDVTEEPAETFLESADKIVQAMREDEEAQAIAIDKMGIGSFMAASKYKGVVVAEISDERSAYMTREHNNARMITLGSDLVADEMAKSITNEFLKADYDGGRHQVRVDMLNDLC</sequence>
<dbReference type="NCBIfam" id="TIGR01118">
    <property type="entry name" value="lacA"/>
    <property type="match status" value="1"/>
</dbReference>
<dbReference type="Gene3D" id="3.40.1400.10">
    <property type="entry name" value="Sugar-phosphate isomerase, RpiB/LacA/LacB"/>
    <property type="match status" value="1"/>
</dbReference>
<dbReference type="GO" id="GO:0050044">
    <property type="term" value="F:galactose-6-phosphate isomerase activity"/>
    <property type="evidence" value="ECO:0007669"/>
    <property type="project" value="UniProtKB-UniRule"/>
</dbReference>
<evidence type="ECO:0000313" key="6">
    <source>
        <dbReference type="Proteomes" id="UP000190409"/>
    </source>
</evidence>
<dbReference type="InterPro" id="IPR003500">
    <property type="entry name" value="RpiB_LacA_LacB"/>
</dbReference>
<evidence type="ECO:0000256" key="2">
    <source>
        <dbReference type="ARBA" id="ARBA00022736"/>
    </source>
</evidence>
<dbReference type="InterPro" id="IPR036569">
    <property type="entry name" value="RpiB_LacA_LacB_sf"/>
</dbReference>
<reference evidence="5 6" key="1">
    <citation type="submission" date="2017-01" db="EMBL/GenBank/DDBJ databases">
        <title>Complete Genome Sequence of Dolosigranulum pigrum isolated from a Patient with interstitial lung disease.</title>
        <authorList>
            <person name="Mukhopadhyay R."/>
            <person name="Joaquin J."/>
            <person name="Hogue R."/>
            <person name="Fitzgerald S."/>
            <person name="Jospin G."/>
            <person name="Eisen J.A."/>
            <person name="Chaturvedi V."/>
        </authorList>
    </citation>
    <scope>NUCLEOTIDE SEQUENCE [LARGE SCALE GENOMIC DNA]</scope>
    <source>
        <strain evidence="5 6">15S00348</strain>
    </source>
</reference>
<evidence type="ECO:0000313" key="5">
    <source>
        <dbReference type="EMBL" id="OOL81319.1"/>
    </source>
</evidence>
<dbReference type="PIRSF" id="PIRSF005384">
    <property type="entry name" value="RpiB_LacA_B"/>
    <property type="match status" value="1"/>
</dbReference>
<dbReference type="Proteomes" id="UP000190409">
    <property type="component" value="Unassembled WGS sequence"/>
</dbReference>
<dbReference type="EMBL" id="MUYF01000003">
    <property type="protein sequence ID" value="OOL81319.1"/>
    <property type="molecule type" value="Genomic_DNA"/>
</dbReference>
<dbReference type="EC" id="5.3.1.26" evidence="4"/>
<evidence type="ECO:0000256" key="3">
    <source>
        <dbReference type="ARBA" id="ARBA00023235"/>
    </source>
</evidence>
<dbReference type="GO" id="GO:0009052">
    <property type="term" value="P:pentose-phosphate shunt, non-oxidative branch"/>
    <property type="evidence" value="ECO:0007669"/>
    <property type="project" value="TreeGrafter"/>
</dbReference>
<organism evidence="5 6">
    <name type="scientific">Dolosigranulum pigrum</name>
    <dbReference type="NCBI Taxonomy" id="29394"/>
    <lineage>
        <taxon>Bacteria</taxon>
        <taxon>Bacillati</taxon>
        <taxon>Bacillota</taxon>
        <taxon>Bacilli</taxon>
        <taxon>Lactobacillales</taxon>
        <taxon>Carnobacteriaceae</taxon>
        <taxon>Dolosigranulum</taxon>
    </lineage>
</organism>
<dbReference type="InterPro" id="IPR004783">
    <property type="entry name" value="LacA"/>
</dbReference>